<sequence length="58" mass="6159">MLPDDAPDEVAQPSEGLHQACVTEPRRDYPPSSLIVVTGGPKARFARTAGWGPKAQSV</sequence>
<gene>
    <name evidence="2" type="ORF">DF3PB_5390003</name>
</gene>
<feature type="region of interest" description="Disordered" evidence="1">
    <location>
        <begin position="1"/>
        <end position="27"/>
    </location>
</feature>
<protein>
    <submittedName>
        <fullName evidence="2">Uncharacterized protein</fullName>
    </submittedName>
</protein>
<proteinExistence type="predicted"/>
<reference evidence="2" key="1">
    <citation type="submission" date="2018-07" db="EMBL/GenBank/DDBJ databases">
        <authorList>
            <person name="Quirk P.G."/>
            <person name="Krulwich T.A."/>
        </authorList>
    </citation>
    <scope>NUCLEOTIDE SEQUENCE</scope>
</reference>
<dbReference type="AlphaFoldDB" id="A0A380TJS9"/>
<evidence type="ECO:0000256" key="1">
    <source>
        <dbReference type="SAM" id="MobiDB-lite"/>
    </source>
</evidence>
<evidence type="ECO:0000313" key="2">
    <source>
        <dbReference type="EMBL" id="SUS07943.1"/>
    </source>
</evidence>
<name>A0A380TJS9_9ZZZZ</name>
<dbReference type="EMBL" id="UIDG01000489">
    <property type="protein sequence ID" value="SUS07943.1"/>
    <property type="molecule type" value="Genomic_DNA"/>
</dbReference>
<organism evidence="2">
    <name type="scientific">metagenome</name>
    <dbReference type="NCBI Taxonomy" id="256318"/>
    <lineage>
        <taxon>unclassified sequences</taxon>
        <taxon>metagenomes</taxon>
    </lineage>
</organism>
<accession>A0A380TJS9</accession>